<evidence type="ECO:0000313" key="6">
    <source>
        <dbReference type="Proteomes" id="UP001320148"/>
    </source>
</evidence>
<evidence type="ECO:0000313" key="5">
    <source>
        <dbReference type="EMBL" id="BCS98522.1"/>
    </source>
</evidence>
<proteinExistence type="predicted"/>
<feature type="domain" description="Response regulatory" evidence="4">
    <location>
        <begin position="281"/>
        <end position="395"/>
    </location>
</feature>
<evidence type="ECO:0000256" key="2">
    <source>
        <dbReference type="ARBA" id="ARBA00023012"/>
    </source>
</evidence>
<dbReference type="InterPro" id="IPR050595">
    <property type="entry name" value="Bact_response_regulator"/>
</dbReference>
<feature type="modified residue" description="4-aspartylphosphate" evidence="3">
    <location>
        <position position="330"/>
    </location>
</feature>
<reference evidence="5 6" key="1">
    <citation type="submission" date="2021-02" db="EMBL/GenBank/DDBJ databases">
        <title>Complete genome of Desulfoluna sp. strain ASN36.</title>
        <authorList>
            <person name="Takahashi A."/>
            <person name="Kojima H."/>
            <person name="Fukui M."/>
        </authorList>
    </citation>
    <scope>NUCLEOTIDE SEQUENCE [LARGE SCALE GENOMIC DNA]</scope>
    <source>
        <strain evidence="5 6">ASN36</strain>
    </source>
</reference>
<dbReference type="SUPFAM" id="SSF52172">
    <property type="entry name" value="CheY-like"/>
    <property type="match status" value="1"/>
</dbReference>
<dbReference type="InterPro" id="IPR001789">
    <property type="entry name" value="Sig_transdc_resp-reg_receiver"/>
</dbReference>
<dbReference type="PANTHER" id="PTHR44591">
    <property type="entry name" value="STRESS RESPONSE REGULATOR PROTEIN 1"/>
    <property type="match status" value="1"/>
</dbReference>
<keyword evidence="1 3" id="KW-0597">Phosphoprotein</keyword>
<dbReference type="Gene3D" id="3.40.50.2300">
    <property type="match status" value="1"/>
</dbReference>
<sequence>MPSISITHGAFSQSGDIVDALSSATNMKVYTDREIITLTAARENLKEASLLKIVKGQTPTFNTFTQEREKGLAAVKLTLATLLSSENIILYGLSGHLIPETLTPVLRALITTDKKRRIACAQETQNLSSKEASQKIQALDEAAHLWCSSLHGKSAWDPSLYDLVIPTDKTPVREALALITESLSRIEVEPSEAKSLMADFILACKVEQTLIETGEGLTAEAKDGHVTVTINKNVLMLSKFKQKVEAEAAKVSGVASVTTRIGKGFYKANVLYDFDLPTPPRVLLVDDEKEFVQTLSERLRMREMTTSVAFGGEEALTIAGQEETDVMVLDLKMPGVDGYDVLKNMKAERPHVEVIILTGHGSEDDRRKCLEMGAFAYLQKPADIDRLTETMKAAYEKIQAARTETPAASEE</sequence>
<keyword evidence="2" id="KW-0902">Two-component regulatory system</keyword>
<organism evidence="5 6">
    <name type="scientific">Desulfoluna limicola</name>
    <dbReference type="NCBI Taxonomy" id="2810562"/>
    <lineage>
        <taxon>Bacteria</taxon>
        <taxon>Pseudomonadati</taxon>
        <taxon>Thermodesulfobacteriota</taxon>
        <taxon>Desulfobacteria</taxon>
        <taxon>Desulfobacterales</taxon>
        <taxon>Desulfolunaceae</taxon>
        <taxon>Desulfoluna</taxon>
    </lineage>
</organism>
<name>A0ABM7PN36_9BACT</name>
<dbReference type="EMBL" id="AP024488">
    <property type="protein sequence ID" value="BCS98522.1"/>
    <property type="molecule type" value="Genomic_DNA"/>
</dbReference>
<gene>
    <name evidence="5" type="ORF">DSLASN_41540</name>
</gene>
<dbReference type="Pfam" id="PF13189">
    <property type="entry name" value="Cytidylate_kin2"/>
    <property type="match status" value="1"/>
</dbReference>
<dbReference type="Pfam" id="PF00072">
    <property type="entry name" value="Response_reg"/>
    <property type="match status" value="1"/>
</dbReference>
<dbReference type="PANTHER" id="PTHR44591:SF14">
    <property type="entry name" value="PROTEIN PILG"/>
    <property type="match status" value="1"/>
</dbReference>
<dbReference type="InterPro" id="IPR011006">
    <property type="entry name" value="CheY-like_superfamily"/>
</dbReference>
<dbReference type="PROSITE" id="PS50110">
    <property type="entry name" value="RESPONSE_REGULATORY"/>
    <property type="match status" value="1"/>
</dbReference>
<dbReference type="Gene3D" id="3.40.50.300">
    <property type="entry name" value="P-loop containing nucleotide triphosphate hydrolases"/>
    <property type="match status" value="1"/>
</dbReference>
<dbReference type="CDD" id="cd00156">
    <property type="entry name" value="REC"/>
    <property type="match status" value="1"/>
</dbReference>
<dbReference type="SMART" id="SM00448">
    <property type="entry name" value="REC"/>
    <property type="match status" value="1"/>
</dbReference>
<evidence type="ECO:0000256" key="3">
    <source>
        <dbReference type="PROSITE-ProRule" id="PRU00169"/>
    </source>
</evidence>
<dbReference type="InterPro" id="IPR027417">
    <property type="entry name" value="P-loop_NTPase"/>
</dbReference>
<evidence type="ECO:0000259" key="4">
    <source>
        <dbReference type="PROSITE" id="PS50110"/>
    </source>
</evidence>
<keyword evidence="6" id="KW-1185">Reference proteome</keyword>
<dbReference type="Proteomes" id="UP001320148">
    <property type="component" value="Chromosome"/>
</dbReference>
<dbReference type="RefSeq" id="WP_236889914.1">
    <property type="nucleotide sequence ID" value="NZ_AP024488.1"/>
</dbReference>
<evidence type="ECO:0000256" key="1">
    <source>
        <dbReference type="ARBA" id="ARBA00022553"/>
    </source>
</evidence>
<accession>A0ABM7PN36</accession>
<protein>
    <recommendedName>
        <fullName evidence="4">Response regulatory domain-containing protein</fullName>
    </recommendedName>
</protein>